<dbReference type="PROSITE" id="PS50109">
    <property type="entry name" value="HIS_KIN"/>
    <property type="match status" value="1"/>
</dbReference>
<dbReference type="Pfam" id="PF02518">
    <property type="entry name" value="HATPase_c"/>
    <property type="match status" value="1"/>
</dbReference>
<comment type="catalytic activity">
    <reaction evidence="1">
        <text>ATP + protein L-histidine = ADP + protein N-phospho-L-histidine.</text>
        <dbReference type="EC" id="2.7.13.3"/>
    </reaction>
</comment>
<dbReference type="InterPro" id="IPR003660">
    <property type="entry name" value="HAMP_dom"/>
</dbReference>
<dbReference type="GO" id="GO:0005886">
    <property type="term" value="C:plasma membrane"/>
    <property type="evidence" value="ECO:0007669"/>
    <property type="project" value="UniProtKB-SubCell"/>
</dbReference>
<keyword evidence="4" id="KW-0597">Phosphoprotein</keyword>
<organism evidence="15 16">
    <name type="scientific">Gordonia rhizosphera NBRC 16068</name>
    <dbReference type="NCBI Taxonomy" id="1108045"/>
    <lineage>
        <taxon>Bacteria</taxon>
        <taxon>Bacillati</taxon>
        <taxon>Actinomycetota</taxon>
        <taxon>Actinomycetes</taxon>
        <taxon>Mycobacteriales</taxon>
        <taxon>Gordoniaceae</taxon>
        <taxon>Gordonia</taxon>
    </lineage>
</organism>
<dbReference type="PRINTS" id="PR00344">
    <property type="entry name" value="BCTRLSENSOR"/>
</dbReference>
<dbReference type="PANTHER" id="PTHR45436">
    <property type="entry name" value="SENSOR HISTIDINE KINASE YKOH"/>
    <property type="match status" value="1"/>
</dbReference>
<evidence type="ECO:0000256" key="5">
    <source>
        <dbReference type="ARBA" id="ARBA00022679"/>
    </source>
</evidence>
<evidence type="ECO:0000256" key="4">
    <source>
        <dbReference type="ARBA" id="ARBA00022553"/>
    </source>
</evidence>
<dbReference type="InterPro" id="IPR003661">
    <property type="entry name" value="HisK_dim/P_dom"/>
</dbReference>
<dbReference type="OrthoDB" id="9786919at2"/>
<dbReference type="InterPro" id="IPR004358">
    <property type="entry name" value="Sig_transdc_His_kin-like_C"/>
</dbReference>
<keyword evidence="16" id="KW-1185">Reference proteome</keyword>
<dbReference type="SMART" id="SM00387">
    <property type="entry name" value="HATPase_c"/>
    <property type="match status" value="1"/>
</dbReference>
<dbReference type="CDD" id="cd00082">
    <property type="entry name" value="HisKA"/>
    <property type="match status" value="1"/>
</dbReference>
<dbReference type="SMART" id="SM00388">
    <property type="entry name" value="HisKA"/>
    <property type="match status" value="1"/>
</dbReference>
<protein>
    <recommendedName>
        <fullName evidence="3">histidine kinase</fullName>
        <ecNumber evidence="3">2.7.13.3</ecNumber>
    </recommendedName>
</protein>
<gene>
    <name evidence="15" type="ORF">GORHZ_180_00370</name>
</gene>
<evidence type="ECO:0000256" key="9">
    <source>
        <dbReference type="ARBA" id="ARBA00023012"/>
    </source>
</evidence>
<dbReference type="InterPro" id="IPR036097">
    <property type="entry name" value="HisK_dim/P_sf"/>
</dbReference>
<dbReference type="CDD" id="cd00075">
    <property type="entry name" value="HATPase"/>
    <property type="match status" value="1"/>
</dbReference>
<dbReference type="InterPro" id="IPR003594">
    <property type="entry name" value="HATPase_dom"/>
</dbReference>
<keyword evidence="9" id="KW-0902">Two-component regulatory system</keyword>
<dbReference type="SUPFAM" id="SSF55874">
    <property type="entry name" value="ATPase domain of HSP90 chaperone/DNA topoisomerase II/histidine kinase"/>
    <property type="match status" value="1"/>
</dbReference>
<dbReference type="AlphaFoldDB" id="K6V8D0"/>
<keyword evidence="5" id="KW-0808">Transferase</keyword>
<feature type="region of interest" description="Disordered" evidence="11">
    <location>
        <begin position="90"/>
        <end position="118"/>
    </location>
</feature>
<comment type="caution">
    <text evidence="15">The sequence shown here is derived from an EMBL/GenBank/DDBJ whole genome shotgun (WGS) entry which is preliminary data.</text>
</comment>
<dbReference type="InterPro" id="IPR036890">
    <property type="entry name" value="HATPase_C_sf"/>
</dbReference>
<evidence type="ECO:0000256" key="12">
    <source>
        <dbReference type="SAM" id="Phobius"/>
    </source>
</evidence>
<dbReference type="PROSITE" id="PS50885">
    <property type="entry name" value="HAMP"/>
    <property type="match status" value="1"/>
</dbReference>
<dbReference type="Gene3D" id="1.10.287.130">
    <property type="match status" value="1"/>
</dbReference>
<dbReference type="InterPro" id="IPR050428">
    <property type="entry name" value="TCS_sensor_his_kinase"/>
</dbReference>
<feature type="domain" description="Histidine kinase" evidence="13">
    <location>
        <begin position="239"/>
        <end position="450"/>
    </location>
</feature>
<dbReference type="EC" id="2.7.13.3" evidence="3"/>
<dbReference type="SUPFAM" id="SSF158472">
    <property type="entry name" value="HAMP domain-like"/>
    <property type="match status" value="1"/>
</dbReference>
<evidence type="ECO:0000256" key="7">
    <source>
        <dbReference type="ARBA" id="ARBA00022777"/>
    </source>
</evidence>
<evidence type="ECO:0000259" key="13">
    <source>
        <dbReference type="PROSITE" id="PS50109"/>
    </source>
</evidence>
<keyword evidence="8 12" id="KW-1133">Transmembrane helix</keyword>
<proteinExistence type="predicted"/>
<dbReference type="Gene3D" id="6.10.340.10">
    <property type="match status" value="1"/>
</dbReference>
<dbReference type="SUPFAM" id="SSF47384">
    <property type="entry name" value="Homodimeric domain of signal transducing histidine kinase"/>
    <property type="match status" value="1"/>
</dbReference>
<evidence type="ECO:0000256" key="8">
    <source>
        <dbReference type="ARBA" id="ARBA00022989"/>
    </source>
</evidence>
<dbReference type="GO" id="GO:0000155">
    <property type="term" value="F:phosphorelay sensor kinase activity"/>
    <property type="evidence" value="ECO:0007669"/>
    <property type="project" value="InterPro"/>
</dbReference>
<keyword evidence="6 12" id="KW-0812">Transmembrane</keyword>
<evidence type="ECO:0000256" key="6">
    <source>
        <dbReference type="ARBA" id="ARBA00022692"/>
    </source>
</evidence>
<evidence type="ECO:0000313" key="16">
    <source>
        <dbReference type="Proteomes" id="UP000008363"/>
    </source>
</evidence>
<dbReference type="Proteomes" id="UP000008363">
    <property type="component" value="Unassembled WGS sequence"/>
</dbReference>
<dbReference type="SMART" id="SM00304">
    <property type="entry name" value="HAMP"/>
    <property type="match status" value="1"/>
</dbReference>
<evidence type="ECO:0000256" key="10">
    <source>
        <dbReference type="ARBA" id="ARBA00023136"/>
    </source>
</evidence>
<evidence type="ECO:0000256" key="11">
    <source>
        <dbReference type="SAM" id="MobiDB-lite"/>
    </source>
</evidence>
<dbReference type="RefSeq" id="WP_006336956.1">
    <property type="nucleotide sequence ID" value="NZ_BAHC01000180.1"/>
</dbReference>
<dbReference type="eggNOG" id="COG2205">
    <property type="taxonomic scope" value="Bacteria"/>
</dbReference>
<evidence type="ECO:0000256" key="3">
    <source>
        <dbReference type="ARBA" id="ARBA00012438"/>
    </source>
</evidence>
<dbReference type="CDD" id="cd06225">
    <property type="entry name" value="HAMP"/>
    <property type="match status" value="1"/>
</dbReference>
<evidence type="ECO:0000256" key="2">
    <source>
        <dbReference type="ARBA" id="ARBA00004236"/>
    </source>
</evidence>
<accession>K6V8D0</accession>
<dbReference type="PANTHER" id="PTHR45436:SF5">
    <property type="entry name" value="SENSOR HISTIDINE KINASE TRCS"/>
    <property type="match status" value="1"/>
</dbReference>
<evidence type="ECO:0000259" key="14">
    <source>
        <dbReference type="PROSITE" id="PS50885"/>
    </source>
</evidence>
<keyword evidence="10 12" id="KW-0472">Membrane</keyword>
<sequence>MRPVRNRLTLLATALVTGALAIAAVVLVLVIHHVLLHVADTSTAARAKSIADVVRDDGIEGVESSLLMPTRNVDIVQVIDEQGLVQVTNGPAGSRPLATPAAPGSQEVIDGGRPTPSSPEYRATVVGIATPNDGTVTIVVGASERDINWLVLVVGLMCCIVFPLIVIGMAVLTYYFVGRALEPVEQIRRQVDDISGGELDRRVPVPTTGDEIATLATTMNAMLDRIDTARTQQMRFVNDASHELNAPLTTLVGLLDLASSKKQVIDTETVDTVMMPEALRLQGMVADLLLLARADEHGVPLRVADVDLDEIVSAEVTRLEALGRHRIGAHIVAARVRGDREKLARALRNIADNAARHTQDRLDFEMSVSDDRTRVTVTVADNGAGIPDVDKPRVLQRFVRLDTTRNRSSGGSGLGLAIVDEIIRAHHGKVVIADTPGGGATIGFTLPMTPWEP</sequence>
<dbReference type="Pfam" id="PF00672">
    <property type="entry name" value="HAMP"/>
    <property type="match status" value="1"/>
</dbReference>
<evidence type="ECO:0000256" key="1">
    <source>
        <dbReference type="ARBA" id="ARBA00000085"/>
    </source>
</evidence>
<name>K6V8D0_9ACTN</name>
<dbReference type="Gene3D" id="3.30.565.10">
    <property type="entry name" value="Histidine kinase-like ATPase, C-terminal domain"/>
    <property type="match status" value="1"/>
</dbReference>
<dbReference type="InterPro" id="IPR005467">
    <property type="entry name" value="His_kinase_dom"/>
</dbReference>
<dbReference type="EMBL" id="BAHC01000180">
    <property type="protein sequence ID" value="GAB92478.1"/>
    <property type="molecule type" value="Genomic_DNA"/>
</dbReference>
<dbReference type="Pfam" id="PF00512">
    <property type="entry name" value="HisKA"/>
    <property type="match status" value="1"/>
</dbReference>
<comment type="subcellular location">
    <subcellularLocation>
        <location evidence="2">Cell membrane</location>
    </subcellularLocation>
</comment>
<keyword evidence="7 15" id="KW-0418">Kinase</keyword>
<dbReference type="STRING" id="1108045.GORHZ_180_00370"/>
<reference evidence="15 16" key="1">
    <citation type="submission" date="2012-08" db="EMBL/GenBank/DDBJ databases">
        <title>Whole genome shotgun sequence of Gordonia rhizosphera NBRC 16068.</title>
        <authorList>
            <person name="Takarada H."/>
            <person name="Isaki S."/>
            <person name="Hosoyama A."/>
            <person name="Tsuchikane K."/>
            <person name="Katsumata H."/>
            <person name="Baba S."/>
            <person name="Ohji S."/>
            <person name="Yamazaki S."/>
            <person name="Fujita N."/>
        </authorList>
    </citation>
    <scope>NUCLEOTIDE SEQUENCE [LARGE SCALE GENOMIC DNA]</scope>
    <source>
        <strain evidence="15 16">NBRC 16068</strain>
    </source>
</reference>
<feature type="transmembrane region" description="Helical" evidence="12">
    <location>
        <begin position="149"/>
        <end position="177"/>
    </location>
</feature>
<evidence type="ECO:0000313" key="15">
    <source>
        <dbReference type="EMBL" id="GAB92478.1"/>
    </source>
</evidence>
<feature type="domain" description="HAMP" evidence="14">
    <location>
        <begin position="178"/>
        <end position="231"/>
    </location>
</feature>